<protein>
    <submittedName>
        <fullName evidence="1">Uncharacterized protein</fullName>
    </submittedName>
</protein>
<keyword evidence="2" id="KW-1185">Reference proteome</keyword>
<proteinExistence type="predicted"/>
<dbReference type="KEGG" id="dpx:DAPPUDRAFT_256553"/>
<dbReference type="EMBL" id="GL732616">
    <property type="protein sequence ID" value="EFX70869.1"/>
    <property type="molecule type" value="Genomic_DNA"/>
</dbReference>
<dbReference type="AlphaFoldDB" id="E9HBM0"/>
<sequence>MYPNQPKTFQNCIFCSSPRTLRILYYPPVLANIPPGFSPFHQLSADHAYGTAILLRHFLSKNASLSSFLPPNHMHHLSHMLGPFQLLLCKPSMYFTCKGTVFGVANSFLVVPPV</sequence>
<name>E9HBM0_DAPPU</name>
<dbReference type="InParanoid" id="E9HBM0"/>
<dbReference type="HOGENOM" id="CLU_2123544_0_0_1"/>
<dbReference type="Proteomes" id="UP000000305">
    <property type="component" value="Unassembled WGS sequence"/>
</dbReference>
<reference evidence="1 2" key="1">
    <citation type="journal article" date="2011" name="Science">
        <title>The ecoresponsive genome of Daphnia pulex.</title>
        <authorList>
            <person name="Colbourne J.K."/>
            <person name="Pfrender M.E."/>
            <person name="Gilbert D."/>
            <person name="Thomas W.K."/>
            <person name="Tucker A."/>
            <person name="Oakley T.H."/>
            <person name="Tokishita S."/>
            <person name="Aerts A."/>
            <person name="Arnold G.J."/>
            <person name="Basu M.K."/>
            <person name="Bauer D.J."/>
            <person name="Caceres C.E."/>
            <person name="Carmel L."/>
            <person name="Casola C."/>
            <person name="Choi J.H."/>
            <person name="Detter J.C."/>
            <person name="Dong Q."/>
            <person name="Dusheyko S."/>
            <person name="Eads B.D."/>
            <person name="Frohlich T."/>
            <person name="Geiler-Samerotte K.A."/>
            <person name="Gerlach D."/>
            <person name="Hatcher P."/>
            <person name="Jogdeo S."/>
            <person name="Krijgsveld J."/>
            <person name="Kriventseva E.V."/>
            <person name="Kultz D."/>
            <person name="Laforsch C."/>
            <person name="Lindquist E."/>
            <person name="Lopez J."/>
            <person name="Manak J.R."/>
            <person name="Muller J."/>
            <person name="Pangilinan J."/>
            <person name="Patwardhan R.P."/>
            <person name="Pitluck S."/>
            <person name="Pritham E.J."/>
            <person name="Rechtsteiner A."/>
            <person name="Rho M."/>
            <person name="Rogozin I.B."/>
            <person name="Sakarya O."/>
            <person name="Salamov A."/>
            <person name="Schaack S."/>
            <person name="Shapiro H."/>
            <person name="Shiga Y."/>
            <person name="Skalitzky C."/>
            <person name="Smith Z."/>
            <person name="Souvorov A."/>
            <person name="Sung W."/>
            <person name="Tang Z."/>
            <person name="Tsuchiya D."/>
            <person name="Tu H."/>
            <person name="Vos H."/>
            <person name="Wang M."/>
            <person name="Wolf Y.I."/>
            <person name="Yamagata H."/>
            <person name="Yamada T."/>
            <person name="Ye Y."/>
            <person name="Shaw J.R."/>
            <person name="Andrews J."/>
            <person name="Crease T.J."/>
            <person name="Tang H."/>
            <person name="Lucas S.M."/>
            <person name="Robertson H.M."/>
            <person name="Bork P."/>
            <person name="Koonin E.V."/>
            <person name="Zdobnov E.M."/>
            <person name="Grigoriev I.V."/>
            <person name="Lynch M."/>
            <person name="Boore J.L."/>
        </authorList>
    </citation>
    <scope>NUCLEOTIDE SEQUENCE [LARGE SCALE GENOMIC DNA]</scope>
</reference>
<accession>E9HBM0</accession>
<organism evidence="1 2">
    <name type="scientific">Daphnia pulex</name>
    <name type="common">Water flea</name>
    <dbReference type="NCBI Taxonomy" id="6669"/>
    <lineage>
        <taxon>Eukaryota</taxon>
        <taxon>Metazoa</taxon>
        <taxon>Ecdysozoa</taxon>
        <taxon>Arthropoda</taxon>
        <taxon>Crustacea</taxon>
        <taxon>Branchiopoda</taxon>
        <taxon>Diplostraca</taxon>
        <taxon>Cladocera</taxon>
        <taxon>Anomopoda</taxon>
        <taxon>Daphniidae</taxon>
        <taxon>Daphnia</taxon>
    </lineage>
</organism>
<evidence type="ECO:0000313" key="2">
    <source>
        <dbReference type="Proteomes" id="UP000000305"/>
    </source>
</evidence>
<evidence type="ECO:0000313" key="1">
    <source>
        <dbReference type="EMBL" id="EFX70869.1"/>
    </source>
</evidence>
<gene>
    <name evidence="1" type="ORF">DAPPUDRAFT_256553</name>
</gene>